<keyword evidence="2" id="KW-1185">Reference proteome</keyword>
<comment type="caution">
    <text evidence="1">The sequence shown here is derived from an EMBL/GenBank/DDBJ whole genome shotgun (WGS) entry which is preliminary data.</text>
</comment>
<gene>
    <name evidence="1" type="ORF">GCM10010151_07690</name>
</gene>
<evidence type="ECO:0000313" key="1">
    <source>
        <dbReference type="EMBL" id="GAA0320466.1"/>
    </source>
</evidence>
<organism evidence="1 2">
    <name type="scientific">Actinoallomurus spadix</name>
    <dbReference type="NCBI Taxonomy" id="79912"/>
    <lineage>
        <taxon>Bacteria</taxon>
        <taxon>Bacillati</taxon>
        <taxon>Actinomycetota</taxon>
        <taxon>Actinomycetes</taxon>
        <taxon>Streptosporangiales</taxon>
        <taxon>Thermomonosporaceae</taxon>
        <taxon>Actinoallomurus</taxon>
    </lineage>
</organism>
<protein>
    <submittedName>
        <fullName evidence="1">Uncharacterized protein</fullName>
    </submittedName>
</protein>
<dbReference type="EMBL" id="BAAABM010000007">
    <property type="protein sequence ID" value="GAA0320466.1"/>
    <property type="molecule type" value="Genomic_DNA"/>
</dbReference>
<evidence type="ECO:0000313" key="2">
    <source>
        <dbReference type="Proteomes" id="UP001501822"/>
    </source>
</evidence>
<dbReference type="RefSeq" id="WP_252804381.1">
    <property type="nucleotide sequence ID" value="NZ_BAAABM010000007.1"/>
</dbReference>
<accession>A0ABN0VYF5</accession>
<dbReference type="Proteomes" id="UP001501822">
    <property type="component" value="Unassembled WGS sequence"/>
</dbReference>
<sequence length="101" mass="11662">MKPYTSEEISAFAKWLTQACQEAGLTAEQYGAKVRIIAQSHFLTEEVECRPDHDGSLRWWWSWGKPIADRQDHTRLLTADEVDDLVAAIRQVVAIPIRWRP</sequence>
<proteinExistence type="predicted"/>
<name>A0ABN0VYF5_9ACTN</name>
<reference evidence="1 2" key="1">
    <citation type="journal article" date="2019" name="Int. J. Syst. Evol. Microbiol.">
        <title>The Global Catalogue of Microorganisms (GCM) 10K type strain sequencing project: providing services to taxonomists for standard genome sequencing and annotation.</title>
        <authorList>
            <consortium name="The Broad Institute Genomics Platform"/>
            <consortium name="The Broad Institute Genome Sequencing Center for Infectious Disease"/>
            <person name="Wu L."/>
            <person name="Ma J."/>
        </authorList>
    </citation>
    <scope>NUCLEOTIDE SEQUENCE [LARGE SCALE GENOMIC DNA]</scope>
    <source>
        <strain evidence="1 2">JCM 3146</strain>
    </source>
</reference>